<dbReference type="PANTHER" id="PTHR43418:SF4">
    <property type="entry name" value="MULTIFUNCTIONAL TRYPTOPHAN BIOSYNTHESIS PROTEIN"/>
    <property type="match status" value="1"/>
</dbReference>
<dbReference type="EMBL" id="LBYI01000048">
    <property type="protein sequence ID" value="KKR48128.1"/>
    <property type="molecule type" value="Genomic_DNA"/>
</dbReference>
<dbReference type="Proteomes" id="UP000034531">
    <property type="component" value="Unassembled WGS sequence"/>
</dbReference>
<dbReference type="GO" id="GO:0000162">
    <property type="term" value="P:L-tryptophan biosynthetic process"/>
    <property type="evidence" value="ECO:0007669"/>
    <property type="project" value="TreeGrafter"/>
</dbReference>
<feature type="transmembrane region" description="Helical" evidence="2">
    <location>
        <begin position="66"/>
        <end position="89"/>
    </location>
</feature>
<evidence type="ECO:0000313" key="5">
    <source>
        <dbReference type="Proteomes" id="UP000034531"/>
    </source>
</evidence>
<dbReference type="PROSITE" id="PS51273">
    <property type="entry name" value="GATASE_TYPE_1"/>
    <property type="match status" value="1"/>
</dbReference>
<feature type="domain" description="Glutamine amidotransferase" evidence="3">
    <location>
        <begin position="4"/>
        <end position="182"/>
    </location>
</feature>
<sequence>MHILLVDNTNTYPSLLAKSFSANEVTVVPWHEIGNVEVSNFDCAVLSGSSNFPVTGNEDEMSDELALIQTATFPILGICYGFELVVVAFGGRLKMMPKKEQGVSEMTVLNDDPILRGIEKLFVYEGHRWVADSLPDSLIPLAKSAHGIEGVRHKTRLVYGFQFHPEKLLRETEGHKILENFVSIVHDDKLQQP</sequence>
<organism evidence="4 5">
    <name type="scientific">Candidatus Curtissbacteria bacterium GW2011_GWA1_40_16</name>
    <dbReference type="NCBI Taxonomy" id="1618405"/>
    <lineage>
        <taxon>Bacteria</taxon>
        <taxon>Candidatus Curtissiibacteriota</taxon>
    </lineage>
</organism>
<dbReference type="InterPro" id="IPR050472">
    <property type="entry name" value="Anth_synth/Amidotransfase"/>
</dbReference>
<proteinExistence type="predicted"/>
<keyword evidence="2" id="KW-1133">Transmembrane helix</keyword>
<keyword evidence="1" id="KW-0315">Glutamine amidotransferase</keyword>
<dbReference type="Gene3D" id="3.40.50.880">
    <property type="match status" value="1"/>
</dbReference>
<gene>
    <name evidence="4" type="ORF">UT84_C0048G0003</name>
</gene>
<evidence type="ECO:0000313" key="4">
    <source>
        <dbReference type="EMBL" id="KKR48128.1"/>
    </source>
</evidence>
<dbReference type="Pfam" id="PF00117">
    <property type="entry name" value="GATase"/>
    <property type="match status" value="1"/>
</dbReference>
<protein>
    <submittedName>
        <fullName evidence="4">Glutamine-hydrolyzing GMP synthase</fullName>
    </submittedName>
</protein>
<accession>A0A0G0R6X7</accession>
<reference evidence="4 5" key="1">
    <citation type="journal article" date="2015" name="Nature">
        <title>rRNA introns, odd ribosomes, and small enigmatic genomes across a large radiation of phyla.</title>
        <authorList>
            <person name="Brown C.T."/>
            <person name="Hug L.A."/>
            <person name="Thomas B.C."/>
            <person name="Sharon I."/>
            <person name="Castelle C.J."/>
            <person name="Singh A."/>
            <person name="Wilkins M.J."/>
            <person name="Williams K.H."/>
            <person name="Banfield J.F."/>
        </authorList>
    </citation>
    <scope>NUCLEOTIDE SEQUENCE [LARGE SCALE GENOMIC DNA]</scope>
</reference>
<dbReference type="InterPro" id="IPR029062">
    <property type="entry name" value="Class_I_gatase-like"/>
</dbReference>
<keyword evidence="2" id="KW-0472">Membrane</keyword>
<dbReference type="SUPFAM" id="SSF52317">
    <property type="entry name" value="Class I glutamine amidotransferase-like"/>
    <property type="match status" value="1"/>
</dbReference>
<keyword evidence="2" id="KW-0812">Transmembrane</keyword>
<evidence type="ECO:0000256" key="1">
    <source>
        <dbReference type="ARBA" id="ARBA00022962"/>
    </source>
</evidence>
<dbReference type="PANTHER" id="PTHR43418">
    <property type="entry name" value="MULTIFUNCTIONAL TRYPTOPHAN BIOSYNTHESIS PROTEIN-RELATED"/>
    <property type="match status" value="1"/>
</dbReference>
<dbReference type="GO" id="GO:0004049">
    <property type="term" value="F:anthranilate synthase activity"/>
    <property type="evidence" value="ECO:0007669"/>
    <property type="project" value="TreeGrafter"/>
</dbReference>
<dbReference type="AlphaFoldDB" id="A0A0G0R6X7"/>
<evidence type="ECO:0000259" key="3">
    <source>
        <dbReference type="Pfam" id="PF00117"/>
    </source>
</evidence>
<dbReference type="GO" id="GO:0005829">
    <property type="term" value="C:cytosol"/>
    <property type="evidence" value="ECO:0007669"/>
    <property type="project" value="TreeGrafter"/>
</dbReference>
<dbReference type="InterPro" id="IPR017926">
    <property type="entry name" value="GATASE"/>
</dbReference>
<name>A0A0G0R6X7_9BACT</name>
<dbReference type="PRINTS" id="PR00097">
    <property type="entry name" value="ANTSNTHASEII"/>
</dbReference>
<comment type="caution">
    <text evidence="4">The sequence shown here is derived from an EMBL/GenBank/DDBJ whole genome shotgun (WGS) entry which is preliminary data.</text>
</comment>
<evidence type="ECO:0000256" key="2">
    <source>
        <dbReference type="SAM" id="Phobius"/>
    </source>
</evidence>